<evidence type="ECO:0000313" key="2">
    <source>
        <dbReference type="Proteomes" id="UP000190539"/>
    </source>
</evidence>
<evidence type="ECO:0000313" key="1">
    <source>
        <dbReference type="EMBL" id="OON82966.1"/>
    </source>
</evidence>
<reference evidence="1 2" key="1">
    <citation type="submission" date="2017-02" db="EMBL/GenBank/DDBJ databases">
        <title>Draft Genome Sequence of Streptomyces tsukubaensis F601, a Producer of the immunosuppressant tacrolimus FK506.</title>
        <authorList>
            <person name="Zong G."/>
            <person name="Zhong C."/>
            <person name="Fu J."/>
            <person name="Qin R."/>
            <person name="Cao G."/>
        </authorList>
    </citation>
    <scope>NUCLEOTIDE SEQUENCE [LARGE SCALE GENOMIC DNA]</scope>
    <source>
        <strain evidence="1 2">F601</strain>
    </source>
</reference>
<dbReference type="RefSeq" id="WP_077964354.1">
    <property type="nucleotide sequence ID" value="NZ_CP045178.1"/>
</dbReference>
<dbReference type="Pfam" id="PF17196">
    <property type="entry name" value="DUF5133"/>
    <property type="match status" value="1"/>
</dbReference>
<dbReference type="InterPro" id="IPR033457">
    <property type="entry name" value="DUF5133"/>
</dbReference>
<dbReference type="EMBL" id="MVFC01000001">
    <property type="protein sequence ID" value="OON82966.1"/>
    <property type="molecule type" value="Genomic_DNA"/>
</dbReference>
<dbReference type="OrthoDB" id="4320263at2"/>
<dbReference type="AlphaFoldDB" id="A0A1V4AG11"/>
<name>A0A1V4AG11_9ACTN</name>
<dbReference type="Proteomes" id="UP000190539">
    <property type="component" value="Unassembled WGS sequence"/>
</dbReference>
<gene>
    <name evidence="1" type="ORF">B1H18_00125</name>
</gene>
<protein>
    <submittedName>
        <fullName evidence="1">DUF5133 domain-containing protein</fullName>
    </submittedName>
</protein>
<sequence length="75" mass="8175">MLLAHPVILRNLVERHEALTVLNAQRGTDEAKQELDDVAYMLCVATGTSDIDAARVAATYRLPGARVHDDSVLTC</sequence>
<keyword evidence="2" id="KW-1185">Reference proteome</keyword>
<organism evidence="1 2">
    <name type="scientific">Streptomyces tsukubensis</name>
    <dbReference type="NCBI Taxonomy" id="83656"/>
    <lineage>
        <taxon>Bacteria</taxon>
        <taxon>Bacillati</taxon>
        <taxon>Actinomycetota</taxon>
        <taxon>Actinomycetes</taxon>
        <taxon>Kitasatosporales</taxon>
        <taxon>Streptomycetaceae</taxon>
        <taxon>Streptomyces</taxon>
    </lineage>
</organism>
<accession>A0A1V4AG11</accession>
<comment type="caution">
    <text evidence="1">The sequence shown here is derived from an EMBL/GenBank/DDBJ whole genome shotgun (WGS) entry which is preliminary data.</text>
</comment>
<proteinExistence type="predicted"/>